<accession>A0A939J537</accession>
<dbReference type="InterPro" id="IPR050965">
    <property type="entry name" value="UPF0336/Enoyl-CoA_hydratase"/>
</dbReference>
<dbReference type="Proteomes" id="UP000664096">
    <property type="component" value="Unassembled WGS sequence"/>
</dbReference>
<gene>
    <name evidence="1" type="ORF">JF539_15835</name>
</gene>
<evidence type="ECO:0000313" key="2">
    <source>
        <dbReference type="Proteomes" id="UP000664096"/>
    </source>
</evidence>
<dbReference type="GO" id="GO:0006633">
    <property type="term" value="P:fatty acid biosynthetic process"/>
    <property type="evidence" value="ECO:0007669"/>
    <property type="project" value="TreeGrafter"/>
</dbReference>
<dbReference type="Gene3D" id="3.10.129.10">
    <property type="entry name" value="Hotdog Thioesterase"/>
    <property type="match status" value="1"/>
</dbReference>
<evidence type="ECO:0000313" key="1">
    <source>
        <dbReference type="EMBL" id="MBN9671820.1"/>
    </source>
</evidence>
<sequence>MTFEIGQRAEITRTYTGQDMRDFAALAGQGTEVPQAVPGPLIGGLFSYLLGVKLPGRGTNYLKQSLEFLTPAPVGEVLTASVSITRLRPEKHLVDLETVCVAADGTRICQGRALVYVEDVGKD</sequence>
<comment type="caution">
    <text evidence="1">The sequence shown here is derived from an EMBL/GenBank/DDBJ whole genome shotgun (WGS) entry which is preliminary data.</text>
</comment>
<dbReference type="RefSeq" id="WP_207141675.1">
    <property type="nucleotide sequence ID" value="NZ_JAEKJZ010000003.1"/>
</dbReference>
<reference evidence="1" key="1">
    <citation type="submission" date="2020-12" db="EMBL/GenBank/DDBJ databases">
        <title>Oil enriched cultivation method for isolating marine PHA-producing bacteria.</title>
        <authorList>
            <person name="Zheng W."/>
            <person name="Yu S."/>
            <person name="Huang Y."/>
        </authorList>
    </citation>
    <scope>NUCLEOTIDE SEQUENCE</scope>
    <source>
        <strain evidence="1">SY-2-12</strain>
    </source>
</reference>
<dbReference type="GO" id="GO:0019171">
    <property type="term" value="F:(3R)-hydroxyacyl-[acyl-carrier-protein] dehydratase activity"/>
    <property type="evidence" value="ECO:0007669"/>
    <property type="project" value="TreeGrafter"/>
</dbReference>
<dbReference type="EMBL" id="JAEKJZ010000003">
    <property type="protein sequence ID" value="MBN9671820.1"/>
    <property type="molecule type" value="Genomic_DNA"/>
</dbReference>
<dbReference type="PANTHER" id="PTHR43437:SF3">
    <property type="entry name" value="HYDROXYACYL-THIOESTER DEHYDRATASE TYPE 2, MITOCHONDRIAL"/>
    <property type="match status" value="1"/>
</dbReference>
<protein>
    <submittedName>
        <fullName evidence="1">Phosphate acetyltransferase</fullName>
    </submittedName>
</protein>
<dbReference type="InterPro" id="IPR029069">
    <property type="entry name" value="HotDog_dom_sf"/>
</dbReference>
<proteinExistence type="predicted"/>
<dbReference type="PANTHER" id="PTHR43437">
    <property type="entry name" value="HYDROXYACYL-THIOESTER DEHYDRATASE TYPE 2, MITOCHONDRIAL-RELATED"/>
    <property type="match status" value="1"/>
</dbReference>
<organism evidence="1 2">
    <name type="scientific">Roseibium aggregatum</name>
    <dbReference type="NCBI Taxonomy" id="187304"/>
    <lineage>
        <taxon>Bacteria</taxon>
        <taxon>Pseudomonadati</taxon>
        <taxon>Pseudomonadota</taxon>
        <taxon>Alphaproteobacteria</taxon>
        <taxon>Hyphomicrobiales</taxon>
        <taxon>Stappiaceae</taxon>
        <taxon>Roseibium</taxon>
    </lineage>
</organism>
<dbReference type="SUPFAM" id="SSF54637">
    <property type="entry name" value="Thioesterase/thiol ester dehydrase-isomerase"/>
    <property type="match status" value="1"/>
</dbReference>
<dbReference type="AlphaFoldDB" id="A0A939J537"/>
<name>A0A939J537_9HYPH</name>